<dbReference type="AlphaFoldDB" id="A0A7S2CKJ3"/>
<dbReference type="InterPro" id="IPR004331">
    <property type="entry name" value="SPX_dom"/>
</dbReference>
<evidence type="ECO:0000313" key="15">
    <source>
        <dbReference type="EMBL" id="CAD9428594.1"/>
    </source>
</evidence>
<evidence type="ECO:0000256" key="12">
    <source>
        <dbReference type="ARBA" id="ARBA00049535"/>
    </source>
</evidence>
<keyword evidence="8" id="KW-0547">Nucleotide-binding</keyword>
<dbReference type="NCBIfam" id="TIGR01251">
    <property type="entry name" value="ribP_PPkin"/>
    <property type="match status" value="1"/>
</dbReference>
<feature type="coiled-coil region" evidence="13">
    <location>
        <begin position="49"/>
        <end position="83"/>
    </location>
</feature>
<dbReference type="GO" id="GO:0006015">
    <property type="term" value="P:5-phosphoribose 1-diphosphate biosynthetic process"/>
    <property type="evidence" value="ECO:0007669"/>
    <property type="project" value="TreeGrafter"/>
</dbReference>
<evidence type="ECO:0000256" key="4">
    <source>
        <dbReference type="ARBA" id="ARBA00013247"/>
    </source>
</evidence>
<dbReference type="PROSITE" id="PS51382">
    <property type="entry name" value="SPX"/>
    <property type="match status" value="1"/>
</dbReference>
<dbReference type="InterPro" id="IPR000836">
    <property type="entry name" value="PRTase_dom"/>
</dbReference>
<keyword evidence="7" id="KW-0545">Nucleotide biosynthesis</keyword>
<keyword evidence="13" id="KW-0175">Coiled coil</keyword>
<dbReference type="PANTHER" id="PTHR10210">
    <property type="entry name" value="RIBOSE-PHOSPHATE DIPHOSPHOKINASE FAMILY MEMBER"/>
    <property type="match status" value="1"/>
</dbReference>
<dbReference type="GO" id="GO:0006164">
    <property type="term" value="P:purine nucleotide biosynthetic process"/>
    <property type="evidence" value="ECO:0007669"/>
    <property type="project" value="TreeGrafter"/>
</dbReference>
<keyword evidence="11" id="KW-0460">Magnesium</keyword>
<evidence type="ECO:0000259" key="14">
    <source>
        <dbReference type="PROSITE" id="PS51382"/>
    </source>
</evidence>
<dbReference type="GO" id="GO:0016301">
    <property type="term" value="F:kinase activity"/>
    <property type="evidence" value="ECO:0007669"/>
    <property type="project" value="UniProtKB-KW"/>
</dbReference>
<evidence type="ECO:0000256" key="7">
    <source>
        <dbReference type="ARBA" id="ARBA00022727"/>
    </source>
</evidence>
<dbReference type="FunFam" id="3.40.50.2020:FF:000002">
    <property type="entry name" value="Ribose-phosphate pyrophosphokinase"/>
    <property type="match status" value="1"/>
</dbReference>
<evidence type="ECO:0000256" key="3">
    <source>
        <dbReference type="ARBA" id="ARBA00006478"/>
    </source>
</evidence>
<dbReference type="GO" id="GO:0000287">
    <property type="term" value="F:magnesium ion binding"/>
    <property type="evidence" value="ECO:0007669"/>
    <property type="project" value="InterPro"/>
</dbReference>
<dbReference type="GO" id="GO:0004749">
    <property type="term" value="F:ribose phosphate diphosphokinase activity"/>
    <property type="evidence" value="ECO:0007669"/>
    <property type="project" value="UniProtKB-EC"/>
</dbReference>
<keyword evidence="6" id="KW-0479">Metal-binding</keyword>
<keyword evidence="5" id="KW-0808">Transferase</keyword>
<reference evidence="15" key="1">
    <citation type="submission" date="2021-01" db="EMBL/GenBank/DDBJ databases">
        <authorList>
            <person name="Corre E."/>
            <person name="Pelletier E."/>
            <person name="Niang G."/>
            <person name="Scheremetjew M."/>
            <person name="Finn R."/>
            <person name="Kale V."/>
            <person name="Holt S."/>
            <person name="Cochrane G."/>
            <person name="Meng A."/>
            <person name="Brown T."/>
            <person name="Cohen L."/>
        </authorList>
    </citation>
    <scope>NUCLEOTIDE SEQUENCE</scope>
    <source>
        <strain evidence="15">CCMP1381</strain>
    </source>
</reference>
<dbReference type="EC" id="2.7.6.1" evidence="4"/>
<dbReference type="CDD" id="cd14447">
    <property type="entry name" value="SPX"/>
    <property type="match status" value="1"/>
</dbReference>
<evidence type="ECO:0000256" key="6">
    <source>
        <dbReference type="ARBA" id="ARBA00022723"/>
    </source>
</evidence>
<evidence type="ECO:0000256" key="13">
    <source>
        <dbReference type="SAM" id="Coils"/>
    </source>
</evidence>
<evidence type="ECO:0000256" key="1">
    <source>
        <dbReference type="ARBA" id="ARBA00001946"/>
    </source>
</evidence>
<dbReference type="EMBL" id="HBGS01030305">
    <property type="protein sequence ID" value="CAD9428594.1"/>
    <property type="molecule type" value="Transcribed_RNA"/>
</dbReference>
<evidence type="ECO:0000256" key="2">
    <source>
        <dbReference type="ARBA" id="ARBA00004996"/>
    </source>
</evidence>
<dbReference type="GO" id="GO:0002189">
    <property type="term" value="C:ribose phosphate diphosphokinase complex"/>
    <property type="evidence" value="ECO:0007669"/>
    <property type="project" value="TreeGrafter"/>
</dbReference>
<evidence type="ECO:0000256" key="9">
    <source>
        <dbReference type="ARBA" id="ARBA00022777"/>
    </source>
</evidence>
<dbReference type="Pfam" id="PF14572">
    <property type="entry name" value="Pribosyl_synth"/>
    <property type="match status" value="1"/>
</dbReference>
<accession>A0A7S2CKJ3</accession>
<dbReference type="InterPro" id="IPR029099">
    <property type="entry name" value="Pribosyltran_N"/>
</dbReference>
<dbReference type="GO" id="GO:0005737">
    <property type="term" value="C:cytoplasm"/>
    <property type="evidence" value="ECO:0007669"/>
    <property type="project" value="TreeGrafter"/>
</dbReference>
<feature type="domain" description="SPX" evidence="14">
    <location>
        <begin position="1"/>
        <end position="136"/>
    </location>
</feature>
<dbReference type="Pfam" id="PF03105">
    <property type="entry name" value="SPX"/>
    <property type="match status" value="2"/>
</dbReference>
<comment type="pathway">
    <text evidence="2">Metabolic intermediate biosynthesis; 5-phospho-alpha-D-ribose 1-diphosphate biosynthesis; 5-phospho-alpha-D-ribose 1-diphosphate from D-ribose 5-phosphate (route I): step 1/1.</text>
</comment>
<dbReference type="GO" id="GO:0005524">
    <property type="term" value="F:ATP binding"/>
    <property type="evidence" value="ECO:0007669"/>
    <property type="project" value="UniProtKB-KW"/>
</dbReference>
<organism evidence="15">
    <name type="scientific">Octactis speculum</name>
    <dbReference type="NCBI Taxonomy" id="3111310"/>
    <lineage>
        <taxon>Eukaryota</taxon>
        <taxon>Sar</taxon>
        <taxon>Stramenopiles</taxon>
        <taxon>Ochrophyta</taxon>
        <taxon>Dictyochophyceae</taxon>
        <taxon>Dictyochales</taxon>
        <taxon>Dictyochaceae</taxon>
        <taxon>Octactis</taxon>
    </lineage>
</organism>
<keyword evidence="9" id="KW-0418">Kinase</keyword>
<dbReference type="SMART" id="SM01400">
    <property type="entry name" value="Pribosyltran_N"/>
    <property type="match status" value="1"/>
</dbReference>
<name>A0A7S2CKJ3_9STRA</name>
<comment type="catalytic activity">
    <reaction evidence="12">
        <text>D-ribose 5-phosphate + ATP = 5-phospho-alpha-D-ribose 1-diphosphate + AMP + H(+)</text>
        <dbReference type="Rhea" id="RHEA:15609"/>
        <dbReference type="ChEBI" id="CHEBI:15378"/>
        <dbReference type="ChEBI" id="CHEBI:30616"/>
        <dbReference type="ChEBI" id="CHEBI:58017"/>
        <dbReference type="ChEBI" id="CHEBI:78346"/>
        <dbReference type="ChEBI" id="CHEBI:456215"/>
        <dbReference type="EC" id="2.7.6.1"/>
    </reaction>
</comment>
<dbReference type="InterPro" id="IPR005946">
    <property type="entry name" value="Rib-P_diPkinase"/>
</dbReference>
<sequence length="506" mass="55609">MKFGKDLQSNMIPEWVHNYCDYQALKQVLKVVQVGAVDEEQTKFFLLVEDELQKVNQFYLQKLNELESQLQQVQNDLSGADTLSSSAKPDSLQLPTMYRELGQMQSYVWLNFQAFSKIMKKYDKHMELRGTDNQKSQLFDKRLETEPFKSARLDAVLELYREVRKVSGGGTSTAQFGEMKLIAGSAAPALAEELAARIGVPLTEAKIERFNDGEVSIQIMENVRGSDVFIVQPTSPPVNDNLMELLLLISAARRASAARVSAIVPYYGYARQDRKDRARVPISAADVARMLEAMGVDRVCCVDLHCGQIQGFFGPRTPVDNLFAGPIALSYFKLKNLKDPVIVSPDAGGVARAKNFMEGMGNICNISDVSLAVIIKQRARAGVVGSMHLVGNVSGCDCIIVDDMIDTAGTLSLAADELKNFGARRVFAFATHGLFNGPAAERLERCALEEVVVANTVPLKKEVQDITKKIRVISVGKLLQGAIRAIHTGESISALFNSDLGGRLLA</sequence>
<evidence type="ECO:0000256" key="5">
    <source>
        <dbReference type="ARBA" id="ARBA00022679"/>
    </source>
</evidence>
<evidence type="ECO:0000256" key="10">
    <source>
        <dbReference type="ARBA" id="ARBA00022840"/>
    </source>
</evidence>
<keyword evidence="10" id="KW-0067">ATP-binding</keyword>
<dbReference type="SUPFAM" id="SSF53271">
    <property type="entry name" value="PRTase-like"/>
    <property type="match status" value="1"/>
</dbReference>
<comment type="similarity">
    <text evidence="3">Belongs to the ribose-phosphate pyrophosphokinase family.</text>
</comment>
<comment type="cofactor">
    <cofactor evidence="1">
        <name>Mg(2+)</name>
        <dbReference type="ChEBI" id="CHEBI:18420"/>
    </cofactor>
</comment>
<dbReference type="FunFam" id="3.40.50.2020:FF:000001">
    <property type="entry name" value="Ribose-phosphate pyrophosphokinase"/>
    <property type="match status" value="1"/>
</dbReference>
<dbReference type="Gene3D" id="3.40.50.2020">
    <property type="match status" value="2"/>
</dbReference>
<evidence type="ECO:0000256" key="8">
    <source>
        <dbReference type="ARBA" id="ARBA00022741"/>
    </source>
</evidence>
<evidence type="ECO:0000256" key="11">
    <source>
        <dbReference type="ARBA" id="ARBA00022842"/>
    </source>
</evidence>
<dbReference type="PANTHER" id="PTHR10210:SF32">
    <property type="entry name" value="RIBOSE-PHOSPHATE PYROPHOSPHOKINASE 2"/>
    <property type="match status" value="1"/>
</dbReference>
<dbReference type="InterPro" id="IPR029057">
    <property type="entry name" value="PRTase-like"/>
</dbReference>
<gene>
    <name evidence="15" type="ORF">DSPE1174_LOCUS15463</name>
</gene>
<proteinExistence type="inferred from homology"/>
<protein>
    <recommendedName>
        <fullName evidence="4">ribose-phosphate diphosphokinase</fullName>
        <ecNumber evidence="4">2.7.6.1</ecNumber>
    </recommendedName>
</protein>
<dbReference type="Pfam" id="PF13793">
    <property type="entry name" value="Pribosyltran_N"/>
    <property type="match status" value="1"/>
</dbReference>
<dbReference type="NCBIfam" id="NF002320">
    <property type="entry name" value="PRK01259.1"/>
    <property type="match status" value="1"/>
</dbReference>
<dbReference type="CDD" id="cd06223">
    <property type="entry name" value="PRTases_typeI"/>
    <property type="match status" value="1"/>
</dbReference>